<feature type="domain" description="DUF1980" evidence="3">
    <location>
        <begin position="158"/>
        <end position="278"/>
    </location>
</feature>
<protein>
    <submittedName>
        <fullName evidence="4">TIGR03943 family putative permease subunit</fullName>
    </submittedName>
</protein>
<keyword evidence="1" id="KW-0472">Membrane</keyword>
<dbReference type="Proteomes" id="UP001596002">
    <property type="component" value="Unassembled WGS sequence"/>
</dbReference>
<accession>A0ABV9PYB3</accession>
<name>A0ABV9PYB3_9BACL</name>
<evidence type="ECO:0000313" key="4">
    <source>
        <dbReference type="EMBL" id="MFC4766941.1"/>
    </source>
</evidence>
<dbReference type="Pfam" id="PF21537">
    <property type="entry name" value="DUF1980_C"/>
    <property type="match status" value="1"/>
</dbReference>
<reference evidence="5" key="1">
    <citation type="journal article" date="2019" name="Int. J. Syst. Evol. Microbiol.">
        <title>The Global Catalogue of Microorganisms (GCM) 10K type strain sequencing project: providing services to taxonomists for standard genome sequencing and annotation.</title>
        <authorList>
            <consortium name="The Broad Institute Genomics Platform"/>
            <consortium name="The Broad Institute Genome Sequencing Center for Infectious Disease"/>
            <person name="Wu L."/>
            <person name="Ma J."/>
        </authorList>
    </citation>
    <scope>NUCLEOTIDE SEQUENCE [LARGE SCALE GENOMIC DNA]</scope>
    <source>
        <strain evidence="5">WYCCWR 12678</strain>
    </source>
</reference>
<proteinExistence type="predicted"/>
<sequence length="288" mass="32147">MIHKMRVDAGRFIQGIILSGFTALLLKLFWTGEIRKLVAPHMMVLLAVTVGVLIMMTAYAFLTMRCVGDECCHEHGENCGHDHDHDHRVQKIWAVLILPVVLGMAVPTQSLGTSMLSSGMYAKPANAKTVDLASVPKVKVEGASLPAKPETGSEVSMYEVMNNILIVPENYFNQRYKYTGFVYHPDGWPENRMVIMRYVMVHCAADTLPVGVTVEVEGASKYKNDTWIQIDATLSTRKSPEIDQVPPVSWYYGYEDKPVLEAHEIKIIDEPKEPYLYPFGKTGISGGN</sequence>
<gene>
    <name evidence="4" type="ORF">ACFO8Q_06105</name>
</gene>
<feature type="transmembrane region" description="Helical" evidence="1">
    <location>
        <begin position="12"/>
        <end position="30"/>
    </location>
</feature>
<dbReference type="EMBL" id="JBHSHC010000034">
    <property type="protein sequence ID" value="MFC4766941.1"/>
    <property type="molecule type" value="Genomic_DNA"/>
</dbReference>
<evidence type="ECO:0000256" key="1">
    <source>
        <dbReference type="SAM" id="Phobius"/>
    </source>
</evidence>
<dbReference type="RefSeq" id="WP_380024835.1">
    <property type="nucleotide sequence ID" value="NZ_JBHSHC010000034.1"/>
</dbReference>
<evidence type="ECO:0000313" key="5">
    <source>
        <dbReference type="Proteomes" id="UP001596002"/>
    </source>
</evidence>
<feature type="transmembrane region" description="Helical" evidence="1">
    <location>
        <begin position="42"/>
        <end position="62"/>
    </location>
</feature>
<keyword evidence="5" id="KW-1185">Reference proteome</keyword>
<feature type="domain" description="DUF1980" evidence="2">
    <location>
        <begin position="13"/>
        <end position="118"/>
    </location>
</feature>
<evidence type="ECO:0000259" key="2">
    <source>
        <dbReference type="Pfam" id="PF09323"/>
    </source>
</evidence>
<evidence type="ECO:0000259" key="3">
    <source>
        <dbReference type="Pfam" id="PF21537"/>
    </source>
</evidence>
<dbReference type="InterPro" id="IPR048447">
    <property type="entry name" value="DUF1980_C"/>
</dbReference>
<dbReference type="PANTHER" id="PTHR40047:SF1">
    <property type="entry name" value="UPF0703 PROTEIN YCGQ"/>
    <property type="match status" value="1"/>
</dbReference>
<dbReference type="NCBIfam" id="TIGR03943">
    <property type="entry name" value="TIGR03943 family putative permease subunit"/>
    <property type="match status" value="1"/>
</dbReference>
<keyword evidence="1" id="KW-0812">Transmembrane</keyword>
<dbReference type="PANTHER" id="PTHR40047">
    <property type="entry name" value="UPF0703 PROTEIN YCGQ"/>
    <property type="match status" value="1"/>
</dbReference>
<dbReference type="InterPro" id="IPR015402">
    <property type="entry name" value="DUF1980"/>
</dbReference>
<comment type="caution">
    <text evidence="4">The sequence shown here is derived from an EMBL/GenBank/DDBJ whole genome shotgun (WGS) entry which is preliminary data.</text>
</comment>
<organism evidence="4 5">
    <name type="scientific">Effusibacillus consociatus</name>
    <dbReference type="NCBI Taxonomy" id="1117041"/>
    <lineage>
        <taxon>Bacteria</taxon>
        <taxon>Bacillati</taxon>
        <taxon>Bacillota</taxon>
        <taxon>Bacilli</taxon>
        <taxon>Bacillales</taxon>
        <taxon>Alicyclobacillaceae</taxon>
        <taxon>Effusibacillus</taxon>
    </lineage>
</organism>
<dbReference type="InterPro" id="IPR048493">
    <property type="entry name" value="DUF1980_N"/>
</dbReference>
<keyword evidence="1" id="KW-1133">Transmembrane helix</keyword>
<dbReference type="InterPro" id="IPR052955">
    <property type="entry name" value="UPF0703_membrane_permease"/>
</dbReference>
<dbReference type="Pfam" id="PF09323">
    <property type="entry name" value="DUF1980"/>
    <property type="match status" value="1"/>
</dbReference>